<dbReference type="EMBL" id="PQFF01000231">
    <property type="protein sequence ID" value="RHZ71856.1"/>
    <property type="molecule type" value="Genomic_DNA"/>
</dbReference>
<proteinExistence type="predicted"/>
<evidence type="ECO:0000313" key="2">
    <source>
        <dbReference type="EMBL" id="RHZ71856.1"/>
    </source>
</evidence>
<dbReference type="Proteomes" id="UP000266861">
    <property type="component" value="Unassembled WGS sequence"/>
</dbReference>
<reference evidence="2 3" key="1">
    <citation type="submission" date="2018-08" db="EMBL/GenBank/DDBJ databases">
        <title>Genome and evolution of the arbuscular mycorrhizal fungus Diversispora epigaea (formerly Glomus versiforme) and its bacterial endosymbionts.</title>
        <authorList>
            <person name="Sun X."/>
            <person name="Fei Z."/>
            <person name="Harrison M."/>
        </authorList>
    </citation>
    <scope>NUCLEOTIDE SEQUENCE [LARGE SCALE GENOMIC DNA]</scope>
    <source>
        <strain evidence="2 3">IT104</strain>
    </source>
</reference>
<accession>A0A397IDL6</accession>
<protein>
    <submittedName>
        <fullName evidence="2">Uncharacterized protein</fullName>
    </submittedName>
</protein>
<evidence type="ECO:0000256" key="1">
    <source>
        <dbReference type="SAM" id="MobiDB-lite"/>
    </source>
</evidence>
<feature type="region of interest" description="Disordered" evidence="1">
    <location>
        <begin position="1"/>
        <end position="31"/>
    </location>
</feature>
<comment type="caution">
    <text evidence="2">The sequence shown here is derived from an EMBL/GenBank/DDBJ whole genome shotgun (WGS) entry which is preliminary data.</text>
</comment>
<organism evidence="2 3">
    <name type="scientific">Diversispora epigaea</name>
    <dbReference type="NCBI Taxonomy" id="1348612"/>
    <lineage>
        <taxon>Eukaryota</taxon>
        <taxon>Fungi</taxon>
        <taxon>Fungi incertae sedis</taxon>
        <taxon>Mucoromycota</taxon>
        <taxon>Glomeromycotina</taxon>
        <taxon>Glomeromycetes</taxon>
        <taxon>Diversisporales</taxon>
        <taxon>Diversisporaceae</taxon>
        <taxon>Diversispora</taxon>
    </lineage>
</organism>
<evidence type="ECO:0000313" key="3">
    <source>
        <dbReference type="Proteomes" id="UP000266861"/>
    </source>
</evidence>
<gene>
    <name evidence="2" type="ORF">Glove_251g33</name>
</gene>
<dbReference type="AlphaFoldDB" id="A0A397IDL6"/>
<sequence length="70" mass="8497">MTMMIDDDDERRRMKRRKYSNNEKNNSNEKKNKKKIVIKILGLCKKDARQQSEVINLVYLGIFCVEWNKF</sequence>
<keyword evidence="3" id="KW-1185">Reference proteome</keyword>
<name>A0A397IDL6_9GLOM</name>